<evidence type="ECO:0000256" key="1">
    <source>
        <dbReference type="ARBA" id="ARBA00004651"/>
    </source>
</evidence>
<comment type="caution">
    <text evidence="9">The sequence shown here is derived from an EMBL/GenBank/DDBJ whole genome shotgun (WGS) entry which is preliminary data.</text>
</comment>
<evidence type="ECO:0000256" key="4">
    <source>
        <dbReference type="ARBA" id="ARBA00022692"/>
    </source>
</evidence>
<feature type="transmembrane region" description="Helical" evidence="7">
    <location>
        <begin position="209"/>
        <end position="226"/>
    </location>
</feature>
<dbReference type="GO" id="GO:0005886">
    <property type="term" value="C:plasma membrane"/>
    <property type="evidence" value="ECO:0007669"/>
    <property type="project" value="UniProtKB-SubCell"/>
</dbReference>
<dbReference type="PATRIC" id="fig|1432052.4.peg.5907"/>
<gene>
    <name evidence="9" type="primary">nikB_2</name>
    <name evidence="9" type="ORF">BEI61_05313</name>
</gene>
<dbReference type="EMBL" id="MCGH01000003">
    <property type="protein sequence ID" value="ODM04506.1"/>
    <property type="molecule type" value="Genomic_DNA"/>
</dbReference>
<protein>
    <submittedName>
        <fullName evidence="9">Nickel transport system permease protein NikB</fullName>
    </submittedName>
</protein>
<dbReference type="AlphaFoldDB" id="A0A1E3A8H0"/>
<dbReference type="Proteomes" id="UP000094067">
    <property type="component" value="Unassembled WGS sequence"/>
</dbReference>
<evidence type="ECO:0000313" key="10">
    <source>
        <dbReference type="Proteomes" id="UP000094067"/>
    </source>
</evidence>
<dbReference type="GO" id="GO:0055085">
    <property type="term" value="P:transmembrane transport"/>
    <property type="evidence" value="ECO:0007669"/>
    <property type="project" value="InterPro"/>
</dbReference>
<reference evidence="9 10" key="1">
    <citation type="submission" date="2016-07" db="EMBL/GenBank/DDBJ databases">
        <title>Characterization of isolates of Eisenbergiella tayi derived from blood cultures, using whole genome sequencing.</title>
        <authorList>
            <person name="Burdz T."/>
            <person name="Wiebe D."/>
            <person name="Huynh C."/>
            <person name="Bernard K."/>
        </authorList>
    </citation>
    <scope>NUCLEOTIDE SEQUENCE [LARGE SCALE GENOMIC DNA]</scope>
    <source>
        <strain evidence="9 10">NML 110608</strain>
    </source>
</reference>
<evidence type="ECO:0000256" key="6">
    <source>
        <dbReference type="ARBA" id="ARBA00023136"/>
    </source>
</evidence>
<dbReference type="CDD" id="cd06261">
    <property type="entry name" value="TM_PBP2"/>
    <property type="match status" value="1"/>
</dbReference>
<feature type="transmembrane region" description="Helical" evidence="7">
    <location>
        <begin position="48"/>
        <end position="68"/>
    </location>
</feature>
<organism evidence="9 10">
    <name type="scientific">Eisenbergiella tayi</name>
    <dbReference type="NCBI Taxonomy" id="1432052"/>
    <lineage>
        <taxon>Bacteria</taxon>
        <taxon>Bacillati</taxon>
        <taxon>Bacillota</taxon>
        <taxon>Clostridia</taxon>
        <taxon>Lachnospirales</taxon>
        <taxon>Lachnospiraceae</taxon>
        <taxon>Eisenbergiella</taxon>
    </lineage>
</organism>
<proteinExistence type="inferred from homology"/>
<dbReference type="Pfam" id="PF00528">
    <property type="entry name" value="BPD_transp_1"/>
    <property type="match status" value="1"/>
</dbReference>
<accession>A0A1E3A8H0</accession>
<evidence type="ECO:0000259" key="8">
    <source>
        <dbReference type="PROSITE" id="PS50928"/>
    </source>
</evidence>
<evidence type="ECO:0000256" key="5">
    <source>
        <dbReference type="ARBA" id="ARBA00022989"/>
    </source>
</evidence>
<dbReference type="PANTHER" id="PTHR43163">
    <property type="entry name" value="DIPEPTIDE TRANSPORT SYSTEM PERMEASE PROTEIN DPPB-RELATED"/>
    <property type="match status" value="1"/>
</dbReference>
<dbReference type="InterPro" id="IPR000515">
    <property type="entry name" value="MetI-like"/>
</dbReference>
<dbReference type="InterPro" id="IPR045621">
    <property type="entry name" value="BPD_transp_1_N"/>
</dbReference>
<name>A0A1E3A8H0_9FIRM</name>
<sequence length="359" mass="39817">MCIFAEAANIRRTVLPMRKGMHRGHSFPLGVPFFRKELRMWKYIVKRLLWMIPVLLGIAVVIFTIMYFCPGDPAASILGNGATPAALEAKRAEMGLDKPYIVRLLNYLNQVFLHFDLGDSYFTNQSVMSGILYRMPYTITIAVICMLLQILIGTPLGITAATHQNGLADRFCMIVALLGVSIPGFWLAMMMVILFAAKLNWLPAYGVGGIQYYILPCIANAFAGIASQARQTRSSMLEVIRSDYVVTARAKGLSERDILYKHALPNGLIPIITVIGNGMGMMLGGTVVIESVFSIPGIGSFTTKAINNRDYPIVMGGVLFLGAIFSLIMLIVDIVYAYVDPRIKAQYEGQQKSWKRRKK</sequence>
<evidence type="ECO:0000256" key="3">
    <source>
        <dbReference type="ARBA" id="ARBA00022475"/>
    </source>
</evidence>
<dbReference type="Pfam" id="PF19300">
    <property type="entry name" value="BPD_transp_1_N"/>
    <property type="match status" value="1"/>
</dbReference>
<feature type="transmembrane region" description="Helical" evidence="7">
    <location>
        <begin position="137"/>
        <end position="159"/>
    </location>
</feature>
<keyword evidence="6 7" id="KW-0472">Membrane</keyword>
<evidence type="ECO:0000313" key="9">
    <source>
        <dbReference type="EMBL" id="ODM04506.1"/>
    </source>
</evidence>
<feature type="domain" description="ABC transmembrane type-1" evidence="8">
    <location>
        <begin position="135"/>
        <end position="336"/>
    </location>
</feature>
<keyword evidence="2 7" id="KW-0813">Transport</keyword>
<comment type="subcellular location">
    <subcellularLocation>
        <location evidence="1 7">Cell membrane</location>
        <topology evidence="1 7">Multi-pass membrane protein</topology>
    </subcellularLocation>
</comment>
<feature type="transmembrane region" description="Helical" evidence="7">
    <location>
        <begin position="313"/>
        <end position="339"/>
    </location>
</feature>
<feature type="transmembrane region" description="Helical" evidence="7">
    <location>
        <begin position="268"/>
        <end position="293"/>
    </location>
</feature>
<evidence type="ECO:0000256" key="7">
    <source>
        <dbReference type="RuleBase" id="RU363032"/>
    </source>
</evidence>
<feature type="transmembrane region" description="Helical" evidence="7">
    <location>
        <begin position="171"/>
        <end position="197"/>
    </location>
</feature>
<keyword evidence="4 7" id="KW-0812">Transmembrane</keyword>
<dbReference type="SUPFAM" id="SSF161098">
    <property type="entry name" value="MetI-like"/>
    <property type="match status" value="1"/>
</dbReference>
<dbReference type="InterPro" id="IPR035906">
    <property type="entry name" value="MetI-like_sf"/>
</dbReference>
<dbReference type="PANTHER" id="PTHR43163:SF6">
    <property type="entry name" value="DIPEPTIDE TRANSPORT SYSTEM PERMEASE PROTEIN DPPB-RELATED"/>
    <property type="match status" value="1"/>
</dbReference>
<dbReference type="PROSITE" id="PS50928">
    <property type="entry name" value="ABC_TM1"/>
    <property type="match status" value="1"/>
</dbReference>
<keyword evidence="3" id="KW-1003">Cell membrane</keyword>
<evidence type="ECO:0000256" key="2">
    <source>
        <dbReference type="ARBA" id="ARBA00022448"/>
    </source>
</evidence>
<keyword evidence="5 7" id="KW-1133">Transmembrane helix</keyword>
<dbReference type="Gene3D" id="1.10.3720.10">
    <property type="entry name" value="MetI-like"/>
    <property type="match status" value="1"/>
</dbReference>
<comment type="similarity">
    <text evidence="7">Belongs to the binding-protein-dependent transport system permease family.</text>
</comment>